<comment type="caution">
    <text evidence="2">The sequence shown here is derived from an EMBL/GenBank/DDBJ whole genome shotgun (WGS) entry which is preliminary data.</text>
</comment>
<dbReference type="AlphaFoldDB" id="A0A5N6L719"/>
<accession>A0A5N6L719</accession>
<proteinExistence type="predicted"/>
<dbReference type="EMBL" id="SZYD01002699">
    <property type="protein sequence ID" value="KAC9229356.1"/>
    <property type="molecule type" value="Genomic_DNA"/>
</dbReference>
<sequence>MKVNQWEALRDRRSVPSSPNYEEHPMASTERPICGPNSSRSNGLVYWSGYVGRMRWPPIEDVSNEAAGSNEMAAE</sequence>
<evidence type="ECO:0000313" key="2">
    <source>
        <dbReference type="EMBL" id="KAC9229356.1"/>
    </source>
</evidence>
<dbReference type="Proteomes" id="UP000326396">
    <property type="component" value="Unassembled WGS sequence"/>
</dbReference>
<protein>
    <submittedName>
        <fullName evidence="2">Uncharacterized protein</fullName>
    </submittedName>
</protein>
<keyword evidence="3" id="KW-1185">Reference proteome</keyword>
<evidence type="ECO:0000256" key="1">
    <source>
        <dbReference type="SAM" id="MobiDB-lite"/>
    </source>
</evidence>
<organism evidence="2 3">
    <name type="scientific">Mikania micrantha</name>
    <name type="common">bitter vine</name>
    <dbReference type="NCBI Taxonomy" id="192012"/>
    <lineage>
        <taxon>Eukaryota</taxon>
        <taxon>Viridiplantae</taxon>
        <taxon>Streptophyta</taxon>
        <taxon>Embryophyta</taxon>
        <taxon>Tracheophyta</taxon>
        <taxon>Spermatophyta</taxon>
        <taxon>Magnoliopsida</taxon>
        <taxon>eudicotyledons</taxon>
        <taxon>Gunneridae</taxon>
        <taxon>Pentapetalae</taxon>
        <taxon>asterids</taxon>
        <taxon>campanulids</taxon>
        <taxon>Asterales</taxon>
        <taxon>Asteraceae</taxon>
        <taxon>Asteroideae</taxon>
        <taxon>Heliantheae alliance</taxon>
        <taxon>Eupatorieae</taxon>
        <taxon>Mikania</taxon>
    </lineage>
</organism>
<feature type="region of interest" description="Disordered" evidence="1">
    <location>
        <begin position="1"/>
        <end position="39"/>
    </location>
</feature>
<name>A0A5N6L719_9ASTR</name>
<gene>
    <name evidence="2" type="ORF">E3N88_46161</name>
</gene>
<evidence type="ECO:0000313" key="3">
    <source>
        <dbReference type="Proteomes" id="UP000326396"/>
    </source>
</evidence>
<reference evidence="2 3" key="1">
    <citation type="submission" date="2019-05" db="EMBL/GenBank/DDBJ databases">
        <title>Mikania micrantha, genome provides insights into the molecular mechanism of rapid growth.</title>
        <authorList>
            <person name="Liu B."/>
        </authorList>
    </citation>
    <scope>NUCLEOTIDE SEQUENCE [LARGE SCALE GENOMIC DNA]</scope>
    <source>
        <strain evidence="2">NLD-2019</strain>
        <tissue evidence="2">Leaf</tissue>
    </source>
</reference>